<sequence length="494" mass="56363">MAQQVIDTDYDPLLQQTSLEYPYWNVRAELKTTLTKPSYHITNLPRYLDRWMLSNTSGAEYDNLVYQHIETKQRVENLTAELCVPIVRKIAKHSSGDHQGGMKSGQANRFIDFSSSTSQNRDFSKSPSDIFLSFPPMESEPKLYTGLLSTPQPTSRTSSHQNDTTLRRFGVYGQGQLFSCGDVYESMLRIKNPNIGKQDVHSVLSVLPTIPTLEELRVIFSDLSPGKRHKGLDEQYDPQFASEIHSLSKKLSKLKYIPLVRLRQLCRRGCDESCRKIVWSIIQDPDGLCRRSHSMLDQSLSEWSLMADDIIAKDCLIRDEWVKETIQEIGMVESLPFIGISMFAAPLEFVSTDPAQKYSIFRGLYTRYFRKLSHLASEPESLIHLCALFESLAQSFDISAYIHCLKLGVPPLKIAFRWIYYAFSGFLHPSQLLLLWDRMIGFDSLWILPILAAAIFAFRGASILICSNVEQLYGLFSSMTSIEVVPLLQFFLFA</sequence>
<dbReference type="PANTHER" id="PTHR16110">
    <property type="entry name" value="TBC1 DOMAIN FAMILY MEMBER 19"/>
    <property type="match status" value="1"/>
</dbReference>
<dbReference type="PANTHER" id="PTHR16110:SF1">
    <property type="entry name" value="TBC1 DOMAIN FAMILY MEMBER 19"/>
    <property type="match status" value="1"/>
</dbReference>
<gene>
    <name evidence="3" type="ORF">BLNAU_4177</name>
</gene>
<protein>
    <submittedName>
        <fullName evidence="3">TBC1 domain family member 19</fullName>
    </submittedName>
</protein>
<keyword evidence="1" id="KW-0472">Membrane</keyword>
<dbReference type="Proteomes" id="UP001281761">
    <property type="component" value="Unassembled WGS sequence"/>
</dbReference>
<evidence type="ECO:0000313" key="3">
    <source>
        <dbReference type="EMBL" id="KAK2960780.1"/>
    </source>
</evidence>
<dbReference type="InterPro" id="IPR035969">
    <property type="entry name" value="Rab-GAP_TBC_sf"/>
</dbReference>
<keyword evidence="1" id="KW-0812">Transmembrane</keyword>
<feature type="domain" description="Rab-GAP TBC" evidence="2">
    <location>
        <begin position="339"/>
        <end position="457"/>
    </location>
</feature>
<keyword evidence="4" id="KW-1185">Reference proteome</keyword>
<accession>A0ABQ9YAM9</accession>
<proteinExistence type="predicted"/>
<keyword evidence="1" id="KW-1133">Transmembrane helix</keyword>
<dbReference type="SUPFAM" id="SSF47923">
    <property type="entry name" value="Ypt/Rab-GAP domain of gyp1p"/>
    <property type="match status" value="1"/>
</dbReference>
<comment type="caution">
    <text evidence="3">The sequence shown here is derived from an EMBL/GenBank/DDBJ whole genome shotgun (WGS) entry which is preliminary data.</text>
</comment>
<dbReference type="InterPro" id="IPR000195">
    <property type="entry name" value="Rab-GAP-TBC_dom"/>
</dbReference>
<organism evidence="3 4">
    <name type="scientific">Blattamonas nauphoetae</name>
    <dbReference type="NCBI Taxonomy" id="2049346"/>
    <lineage>
        <taxon>Eukaryota</taxon>
        <taxon>Metamonada</taxon>
        <taxon>Preaxostyla</taxon>
        <taxon>Oxymonadida</taxon>
        <taxon>Blattamonas</taxon>
    </lineage>
</organism>
<dbReference type="Pfam" id="PF00566">
    <property type="entry name" value="RabGAP-TBC"/>
    <property type="match status" value="1"/>
</dbReference>
<dbReference type="EMBL" id="JARBJD010000020">
    <property type="protein sequence ID" value="KAK2960780.1"/>
    <property type="molecule type" value="Genomic_DNA"/>
</dbReference>
<dbReference type="InterPro" id="IPR042507">
    <property type="entry name" value="TBC1D19"/>
</dbReference>
<feature type="transmembrane region" description="Helical" evidence="1">
    <location>
        <begin position="471"/>
        <end position="493"/>
    </location>
</feature>
<name>A0ABQ9YAM9_9EUKA</name>
<evidence type="ECO:0000259" key="2">
    <source>
        <dbReference type="Pfam" id="PF00566"/>
    </source>
</evidence>
<reference evidence="3 4" key="1">
    <citation type="journal article" date="2022" name="bioRxiv">
        <title>Genomics of Preaxostyla Flagellates Illuminates Evolutionary Transitions and the Path Towards Mitochondrial Loss.</title>
        <authorList>
            <person name="Novak L.V.F."/>
            <person name="Treitli S.C."/>
            <person name="Pyrih J."/>
            <person name="Halakuc P."/>
            <person name="Pipaliya S.V."/>
            <person name="Vacek V."/>
            <person name="Brzon O."/>
            <person name="Soukal P."/>
            <person name="Eme L."/>
            <person name="Dacks J.B."/>
            <person name="Karnkowska A."/>
            <person name="Elias M."/>
            <person name="Hampl V."/>
        </authorList>
    </citation>
    <scope>NUCLEOTIDE SEQUENCE [LARGE SCALE GENOMIC DNA]</scope>
    <source>
        <strain evidence="3">NAU3</strain>
        <tissue evidence="3">Gut</tissue>
    </source>
</reference>
<dbReference type="Gene3D" id="1.10.472.80">
    <property type="entry name" value="Ypt/Rab-GAP domain of gyp1p, domain 3"/>
    <property type="match status" value="1"/>
</dbReference>
<evidence type="ECO:0000313" key="4">
    <source>
        <dbReference type="Proteomes" id="UP001281761"/>
    </source>
</evidence>
<feature type="transmembrane region" description="Helical" evidence="1">
    <location>
        <begin position="445"/>
        <end position="465"/>
    </location>
</feature>
<evidence type="ECO:0000256" key="1">
    <source>
        <dbReference type="SAM" id="Phobius"/>
    </source>
</evidence>